<keyword evidence="4 13" id="KW-0812">Transmembrane</keyword>
<keyword evidence="10 13" id="KW-1133">Transmembrane helix</keyword>
<comment type="subcellular location">
    <subcellularLocation>
        <location evidence="1">Membrane</location>
        <topology evidence="1">Single-pass membrane protein</topology>
    </subcellularLocation>
</comment>
<dbReference type="PROSITE" id="PS51473">
    <property type="entry name" value="GNK2"/>
    <property type="match status" value="1"/>
</dbReference>
<dbReference type="GO" id="GO:0004674">
    <property type="term" value="F:protein serine/threonine kinase activity"/>
    <property type="evidence" value="ECO:0007669"/>
    <property type="project" value="UniProtKB-KW"/>
</dbReference>
<accession>A0AAV8EXK2</accession>
<dbReference type="GO" id="GO:0005524">
    <property type="term" value="F:ATP binding"/>
    <property type="evidence" value="ECO:0007669"/>
    <property type="project" value="UniProtKB-KW"/>
</dbReference>
<dbReference type="InterPro" id="IPR008271">
    <property type="entry name" value="Ser/Thr_kinase_AS"/>
</dbReference>
<feature type="transmembrane region" description="Helical" evidence="13">
    <location>
        <begin position="228"/>
        <end position="249"/>
    </location>
</feature>
<keyword evidence="2" id="KW-0723">Serine/threonine-protein kinase</keyword>
<dbReference type="Pfam" id="PF00069">
    <property type="entry name" value="Pkinase"/>
    <property type="match status" value="1"/>
</dbReference>
<proteinExistence type="predicted"/>
<feature type="domain" description="Gnk2-homologous" evidence="16">
    <location>
        <begin position="95"/>
        <end position="203"/>
    </location>
</feature>
<name>A0AAV8EXK2_9POAL</name>
<keyword evidence="5 14" id="KW-0732">Signal</keyword>
<dbReference type="SUPFAM" id="SSF56112">
    <property type="entry name" value="Protein kinase-like (PK-like)"/>
    <property type="match status" value="1"/>
</dbReference>
<dbReference type="Pfam" id="PF01657">
    <property type="entry name" value="Stress-antifung"/>
    <property type="match status" value="2"/>
</dbReference>
<evidence type="ECO:0000256" key="7">
    <source>
        <dbReference type="ARBA" id="ARBA00022741"/>
    </source>
</evidence>
<evidence type="ECO:0000313" key="17">
    <source>
        <dbReference type="EMBL" id="KAJ4783033.1"/>
    </source>
</evidence>
<sequence length="614" mass="67643">MPSIELFFIVLFTKLGITLSSIHGNNYYTPEFSNCTCNHTNNINFQFDLNQLFSSLKSSAESSNGFAKSSVNAGTRNQINGLIMCYNDAAQGNCSACLNFSTESAIKLCPDSRSATVFELLNSLRLEAINSTLLFAYGNMTDPGINHSVYGLVECTKDLSQYDCGSCIKSALENLSGCSRSTRARGARISFMSCYIRYELYPLPLLTFKPLAPGPLPPFNEGSKTKHVGVAAICAPGSFLFIVAAVACLGRVRKTKNIMTRDNVASITGSKEVEETGLESTGVHGDCQVFLLSEIKSATDNFSEKNKLGEGGFGPVYKGVLPNGEGIAVKRLAGWSKQGLVELKNEVVLLAKLNHKNLVKLLGYCVEEKEKLLCYEYLCNESLDKHLSGTDETKREQLSWQIRYKILQGISSGLQHLHSESGLRIVHRDLKPSNILLDENMTPKISDFGLARLYNDDQTHKETSIIAGTCGYMAPEYAMHGMYSAKLDVYSFGVLLLEIVTGKKNSSFCQNQLAANLISYARQHWAKGEVEALKDPALKDTCLEQMSRCIHIGLLCVQEDPINRPDMGVVNLMLTYNSITVPSLSRLHIRTTFLPSEKIRTEPKIGTIDDILNS</sequence>
<keyword evidence="6" id="KW-0677">Repeat</keyword>
<reference evidence="17" key="1">
    <citation type="submission" date="2022-08" db="EMBL/GenBank/DDBJ databases">
        <authorList>
            <person name="Marques A."/>
        </authorList>
    </citation>
    <scope>NUCLEOTIDE SEQUENCE</scope>
    <source>
        <strain evidence="17">RhyPub2mFocal</strain>
        <tissue evidence="17">Leaves</tissue>
    </source>
</reference>
<feature type="signal peptide" evidence="14">
    <location>
        <begin position="1"/>
        <end position="20"/>
    </location>
</feature>
<dbReference type="PROSITE" id="PS50011">
    <property type="entry name" value="PROTEIN_KINASE_DOM"/>
    <property type="match status" value="1"/>
</dbReference>
<evidence type="ECO:0000256" key="1">
    <source>
        <dbReference type="ARBA" id="ARBA00004167"/>
    </source>
</evidence>
<evidence type="ECO:0000256" key="4">
    <source>
        <dbReference type="ARBA" id="ARBA00022692"/>
    </source>
</evidence>
<dbReference type="InterPro" id="IPR038408">
    <property type="entry name" value="GNK2_sf"/>
</dbReference>
<organism evidence="17 18">
    <name type="scientific">Rhynchospora pubera</name>
    <dbReference type="NCBI Taxonomy" id="906938"/>
    <lineage>
        <taxon>Eukaryota</taxon>
        <taxon>Viridiplantae</taxon>
        <taxon>Streptophyta</taxon>
        <taxon>Embryophyta</taxon>
        <taxon>Tracheophyta</taxon>
        <taxon>Spermatophyta</taxon>
        <taxon>Magnoliopsida</taxon>
        <taxon>Liliopsida</taxon>
        <taxon>Poales</taxon>
        <taxon>Cyperaceae</taxon>
        <taxon>Cyperoideae</taxon>
        <taxon>Rhynchosporeae</taxon>
        <taxon>Rhynchospora</taxon>
    </lineage>
</organism>
<dbReference type="Gene3D" id="3.30.200.20">
    <property type="entry name" value="Phosphorylase Kinase, domain 1"/>
    <property type="match status" value="1"/>
</dbReference>
<evidence type="ECO:0000259" key="15">
    <source>
        <dbReference type="PROSITE" id="PS50011"/>
    </source>
</evidence>
<dbReference type="PANTHER" id="PTHR27002:SF181">
    <property type="entry name" value="RECEPTOR-LIKE SERINE_THREONINE-PROTEIN KINASE"/>
    <property type="match status" value="1"/>
</dbReference>
<evidence type="ECO:0000313" key="18">
    <source>
        <dbReference type="Proteomes" id="UP001140206"/>
    </source>
</evidence>
<dbReference type="FunFam" id="1.10.510.10:FF:000384">
    <property type="entry name" value="G-type lectin S-receptor-like serine/threonine-protein kinase"/>
    <property type="match status" value="1"/>
</dbReference>
<evidence type="ECO:0000256" key="2">
    <source>
        <dbReference type="ARBA" id="ARBA00022527"/>
    </source>
</evidence>
<dbReference type="CDD" id="cd23509">
    <property type="entry name" value="Gnk2-like"/>
    <property type="match status" value="2"/>
</dbReference>
<keyword evidence="12" id="KW-0325">Glycoprotein</keyword>
<dbReference type="PROSITE" id="PS00108">
    <property type="entry name" value="PROTEIN_KINASE_ST"/>
    <property type="match status" value="1"/>
</dbReference>
<keyword evidence="8 17" id="KW-0418">Kinase</keyword>
<keyword evidence="3" id="KW-0808">Transferase</keyword>
<feature type="chain" id="PRO_5043440300" evidence="14">
    <location>
        <begin position="21"/>
        <end position="614"/>
    </location>
</feature>
<dbReference type="Gene3D" id="3.30.430.20">
    <property type="entry name" value="Gnk2 domain, C-X8-C-X2-C motif"/>
    <property type="match status" value="2"/>
</dbReference>
<evidence type="ECO:0000256" key="14">
    <source>
        <dbReference type="SAM" id="SignalP"/>
    </source>
</evidence>
<dbReference type="GO" id="GO:0005886">
    <property type="term" value="C:plasma membrane"/>
    <property type="evidence" value="ECO:0007669"/>
    <property type="project" value="TreeGrafter"/>
</dbReference>
<dbReference type="AlphaFoldDB" id="A0AAV8EXK2"/>
<dbReference type="FunFam" id="3.30.200.20:FF:000142">
    <property type="entry name" value="Cysteine-rich receptor-like protein kinase 10"/>
    <property type="match status" value="1"/>
</dbReference>
<protein>
    <submittedName>
        <fullName evidence="17">Cysteine-rich RECEPTOR-like kinase</fullName>
    </submittedName>
</protein>
<keyword evidence="18" id="KW-1185">Reference proteome</keyword>
<evidence type="ECO:0000256" key="9">
    <source>
        <dbReference type="ARBA" id="ARBA00022840"/>
    </source>
</evidence>
<feature type="domain" description="Protein kinase" evidence="15">
    <location>
        <begin position="302"/>
        <end position="574"/>
    </location>
</feature>
<evidence type="ECO:0000256" key="10">
    <source>
        <dbReference type="ARBA" id="ARBA00022989"/>
    </source>
</evidence>
<evidence type="ECO:0000259" key="16">
    <source>
        <dbReference type="PROSITE" id="PS51473"/>
    </source>
</evidence>
<comment type="caution">
    <text evidence="17">The sequence shown here is derived from an EMBL/GenBank/DDBJ whole genome shotgun (WGS) entry which is preliminary data.</text>
</comment>
<gene>
    <name evidence="17" type="ORF">LUZ62_067290</name>
</gene>
<dbReference type="PANTHER" id="PTHR27002">
    <property type="entry name" value="RECEPTOR-LIKE SERINE/THREONINE-PROTEIN KINASE SD1-8"/>
    <property type="match status" value="1"/>
</dbReference>
<keyword evidence="11 13" id="KW-0472">Membrane</keyword>
<evidence type="ECO:0000256" key="13">
    <source>
        <dbReference type="SAM" id="Phobius"/>
    </source>
</evidence>
<dbReference type="Gene3D" id="1.10.510.10">
    <property type="entry name" value="Transferase(Phosphotransferase) domain 1"/>
    <property type="match status" value="1"/>
</dbReference>
<evidence type="ECO:0000256" key="11">
    <source>
        <dbReference type="ARBA" id="ARBA00023136"/>
    </source>
</evidence>
<evidence type="ECO:0000256" key="5">
    <source>
        <dbReference type="ARBA" id="ARBA00022729"/>
    </source>
</evidence>
<evidence type="ECO:0000256" key="12">
    <source>
        <dbReference type="ARBA" id="ARBA00023180"/>
    </source>
</evidence>
<dbReference type="SMART" id="SM00220">
    <property type="entry name" value="S_TKc"/>
    <property type="match status" value="1"/>
</dbReference>
<dbReference type="Proteomes" id="UP001140206">
    <property type="component" value="Chromosome 3"/>
</dbReference>
<dbReference type="EMBL" id="JAMFTS010000003">
    <property type="protein sequence ID" value="KAJ4783033.1"/>
    <property type="molecule type" value="Genomic_DNA"/>
</dbReference>
<evidence type="ECO:0000256" key="6">
    <source>
        <dbReference type="ARBA" id="ARBA00022737"/>
    </source>
</evidence>
<dbReference type="InterPro" id="IPR002902">
    <property type="entry name" value="GNK2"/>
</dbReference>
<dbReference type="InterPro" id="IPR011009">
    <property type="entry name" value="Kinase-like_dom_sf"/>
</dbReference>
<dbReference type="CDD" id="cd14066">
    <property type="entry name" value="STKc_IRAK"/>
    <property type="match status" value="1"/>
</dbReference>
<dbReference type="InterPro" id="IPR000719">
    <property type="entry name" value="Prot_kinase_dom"/>
</dbReference>
<keyword evidence="9" id="KW-0067">ATP-binding</keyword>
<keyword evidence="7" id="KW-0547">Nucleotide-binding</keyword>
<evidence type="ECO:0000256" key="3">
    <source>
        <dbReference type="ARBA" id="ARBA00022679"/>
    </source>
</evidence>
<keyword evidence="17" id="KW-0675">Receptor</keyword>
<evidence type="ECO:0000256" key="8">
    <source>
        <dbReference type="ARBA" id="ARBA00022777"/>
    </source>
</evidence>